<keyword evidence="1" id="KW-0732">Signal</keyword>
<feature type="chain" id="PRO_5035174345" description="Secreted protein" evidence="1">
    <location>
        <begin position="21"/>
        <end position="71"/>
    </location>
</feature>
<evidence type="ECO:0000313" key="2">
    <source>
        <dbReference type="EMBL" id="KAF3945374.1"/>
    </source>
</evidence>
<evidence type="ECO:0008006" key="4">
    <source>
        <dbReference type="Google" id="ProtNLM"/>
    </source>
</evidence>
<feature type="signal peptide" evidence="1">
    <location>
        <begin position="1"/>
        <end position="20"/>
    </location>
</feature>
<dbReference type="EMBL" id="JRKL02012458">
    <property type="protein sequence ID" value="KAF3945374.1"/>
    <property type="molecule type" value="Genomic_DNA"/>
</dbReference>
<dbReference type="AlphaFoldDB" id="A0A8J4VCA9"/>
<keyword evidence="3" id="KW-1185">Reference proteome</keyword>
<name>A0A8J4VCA9_9ROSI</name>
<organism evidence="2 3">
    <name type="scientific">Castanea mollissima</name>
    <name type="common">Chinese chestnut</name>
    <dbReference type="NCBI Taxonomy" id="60419"/>
    <lineage>
        <taxon>Eukaryota</taxon>
        <taxon>Viridiplantae</taxon>
        <taxon>Streptophyta</taxon>
        <taxon>Embryophyta</taxon>
        <taxon>Tracheophyta</taxon>
        <taxon>Spermatophyta</taxon>
        <taxon>Magnoliopsida</taxon>
        <taxon>eudicotyledons</taxon>
        <taxon>Gunneridae</taxon>
        <taxon>Pentapetalae</taxon>
        <taxon>rosids</taxon>
        <taxon>fabids</taxon>
        <taxon>Fagales</taxon>
        <taxon>Fagaceae</taxon>
        <taxon>Castanea</taxon>
    </lineage>
</organism>
<reference evidence="2" key="1">
    <citation type="submission" date="2020-03" db="EMBL/GenBank/DDBJ databases">
        <title>Castanea mollissima Vanexum genome sequencing.</title>
        <authorList>
            <person name="Staton M."/>
        </authorList>
    </citation>
    <scope>NUCLEOTIDE SEQUENCE</scope>
    <source>
        <tissue evidence="2">Leaf</tissue>
    </source>
</reference>
<dbReference type="Proteomes" id="UP000737018">
    <property type="component" value="Unassembled WGS sequence"/>
</dbReference>
<gene>
    <name evidence="2" type="ORF">CMV_028245</name>
</gene>
<evidence type="ECO:0000256" key="1">
    <source>
        <dbReference type="SAM" id="SignalP"/>
    </source>
</evidence>
<proteinExistence type="predicted"/>
<evidence type="ECO:0000313" key="3">
    <source>
        <dbReference type="Proteomes" id="UP000737018"/>
    </source>
</evidence>
<protein>
    <recommendedName>
        <fullName evidence="4">Secreted protein</fullName>
    </recommendedName>
</protein>
<sequence>MNISWSIFLTSKGLRDIVLALVFRGLCVMRLQNCHCIEVIKVAMNYKYPLPQIVFRKLHYNGLNVCDRNFK</sequence>
<comment type="caution">
    <text evidence="2">The sequence shown here is derived from an EMBL/GenBank/DDBJ whole genome shotgun (WGS) entry which is preliminary data.</text>
</comment>
<accession>A0A8J4VCA9</accession>